<evidence type="ECO:0000256" key="4">
    <source>
        <dbReference type="ARBA" id="ARBA00022989"/>
    </source>
</evidence>
<dbReference type="AlphaFoldDB" id="A0A923S762"/>
<dbReference type="InterPro" id="IPR018385">
    <property type="entry name" value="C4_dicarb_anaerob_car-like"/>
</dbReference>
<feature type="transmembrane region" description="Helical" evidence="6">
    <location>
        <begin position="379"/>
        <end position="398"/>
    </location>
</feature>
<comment type="subcellular location">
    <subcellularLocation>
        <location evidence="1">Cell membrane</location>
        <topology evidence="1">Multi-pass membrane protein</topology>
    </subcellularLocation>
</comment>
<evidence type="ECO:0000256" key="2">
    <source>
        <dbReference type="ARBA" id="ARBA00022475"/>
    </source>
</evidence>
<name>A0A923S762_9FIRM</name>
<dbReference type="PANTHER" id="PTHR43652">
    <property type="entry name" value="BASIC AMINO ACID ANTIPORTER YFCC-RELATED"/>
    <property type="match status" value="1"/>
</dbReference>
<feature type="transmembrane region" description="Helical" evidence="6">
    <location>
        <begin position="70"/>
        <end position="88"/>
    </location>
</feature>
<feature type="transmembrane region" description="Helical" evidence="6">
    <location>
        <begin position="190"/>
        <end position="213"/>
    </location>
</feature>
<protein>
    <submittedName>
        <fullName evidence="7">YfcC family protein</fullName>
    </submittedName>
</protein>
<evidence type="ECO:0000256" key="5">
    <source>
        <dbReference type="ARBA" id="ARBA00023136"/>
    </source>
</evidence>
<keyword evidence="3 6" id="KW-0812">Transmembrane</keyword>
<accession>A0A923S762</accession>
<keyword evidence="8" id="KW-1185">Reference proteome</keyword>
<keyword evidence="2" id="KW-1003">Cell membrane</keyword>
<evidence type="ECO:0000256" key="3">
    <source>
        <dbReference type="ARBA" id="ARBA00022692"/>
    </source>
</evidence>
<gene>
    <name evidence="7" type="ORF">H8Z83_08740</name>
</gene>
<keyword evidence="5 6" id="KW-0472">Membrane</keyword>
<reference evidence="7" key="1">
    <citation type="submission" date="2020-08" db="EMBL/GenBank/DDBJ databases">
        <title>Genome public.</title>
        <authorList>
            <person name="Liu C."/>
            <person name="Sun Q."/>
        </authorList>
    </citation>
    <scope>NUCLEOTIDE SEQUENCE</scope>
    <source>
        <strain evidence="7">BX15</strain>
    </source>
</reference>
<evidence type="ECO:0000313" key="8">
    <source>
        <dbReference type="Proteomes" id="UP000620327"/>
    </source>
</evidence>
<feature type="transmembrane region" description="Helical" evidence="6">
    <location>
        <begin position="135"/>
        <end position="158"/>
    </location>
</feature>
<evidence type="ECO:0000256" key="1">
    <source>
        <dbReference type="ARBA" id="ARBA00004651"/>
    </source>
</evidence>
<sequence>MEQRKFQMPTAYTILFCLILLVALSTWFIPAGSYDYADGIPISGSYHAVAPAPQGIGAALKAAFRGFYDAVDVCVFILMVGGFLGVVMKTGAIDAGVSNVISRLQGRENLLITILMLFFGLGGTTYGMWEETMAFFPLLLPIFLAAGYDAVVGVAVILLGAGAGVIASTVNPFATGIAAGFAGVSLGEGLLWRLIQFVIFEGAAIWYVSAYAARIKRDPSRSVVGIGAGRLHADVGRVQPLTRRHAAILLIFAATFLTMIYGVIPFDEMGLPLPVLGWWFPELSALFLVAGIVVGLMDRLSEVELAETFVSGCTDLLGVAFIIGISRGITVLMNDGHITDTILHWGETALSGLGSTSFVLLVFLIYLPLSVLIPSSSGLATLSVPVVAPLGQFAGVGGDVVVTAFQSACGLVNLVTPTAAVVMGALALGRIPYEKWLKFVWKLILLFLLLTGLLLVLAAALS</sequence>
<dbReference type="Proteomes" id="UP000620327">
    <property type="component" value="Unassembled WGS sequence"/>
</dbReference>
<proteinExistence type="predicted"/>
<dbReference type="EMBL" id="JACOQI010000007">
    <property type="protein sequence ID" value="MBC5770404.1"/>
    <property type="molecule type" value="Genomic_DNA"/>
</dbReference>
<feature type="transmembrane region" description="Helical" evidence="6">
    <location>
        <begin position="404"/>
        <end position="428"/>
    </location>
</feature>
<evidence type="ECO:0000313" key="7">
    <source>
        <dbReference type="EMBL" id="MBC5770404.1"/>
    </source>
</evidence>
<dbReference type="PANTHER" id="PTHR43652:SF6">
    <property type="entry name" value="ARGININE REPRESSOR"/>
    <property type="match status" value="1"/>
</dbReference>
<dbReference type="GO" id="GO:0005886">
    <property type="term" value="C:plasma membrane"/>
    <property type="evidence" value="ECO:0007669"/>
    <property type="project" value="UniProtKB-SubCell"/>
</dbReference>
<feature type="transmembrane region" description="Helical" evidence="6">
    <location>
        <begin position="246"/>
        <end position="264"/>
    </location>
</feature>
<dbReference type="RefSeq" id="WP_187014657.1">
    <property type="nucleotide sequence ID" value="NZ_JACOQI010000007.1"/>
</dbReference>
<dbReference type="InterPro" id="IPR051679">
    <property type="entry name" value="DASS-Related_Transporters"/>
</dbReference>
<feature type="transmembrane region" description="Helical" evidence="6">
    <location>
        <begin position="12"/>
        <end position="29"/>
    </location>
</feature>
<feature type="transmembrane region" description="Helical" evidence="6">
    <location>
        <begin position="309"/>
        <end position="329"/>
    </location>
</feature>
<feature type="transmembrane region" description="Helical" evidence="6">
    <location>
        <begin position="440"/>
        <end position="461"/>
    </location>
</feature>
<organism evidence="7 8">
    <name type="scientific">Dysosmobacter segnis</name>
    <dbReference type="NCBI Taxonomy" id="2763042"/>
    <lineage>
        <taxon>Bacteria</taxon>
        <taxon>Bacillati</taxon>
        <taxon>Bacillota</taxon>
        <taxon>Clostridia</taxon>
        <taxon>Eubacteriales</taxon>
        <taxon>Oscillospiraceae</taxon>
        <taxon>Dysosmobacter</taxon>
    </lineage>
</organism>
<feature type="transmembrane region" description="Helical" evidence="6">
    <location>
        <begin position="165"/>
        <end position="184"/>
    </location>
</feature>
<comment type="caution">
    <text evidence="7">The sequence shown here is derived from an EMBL/GenBank/DDBJ whole genome shotgun (WGS) entry which is preliminary data.</text>
</comment>
<feature type="transmembrane region" description="Helical" evidence="6">
    <location>
        <begin position="349"/>
        <end position="367"/>
    </location>
</feature>
<dbReference type="Pfam" id="PF03606">
    <property type="entry name" value="DcuC"/>
    <property type="match status" value="1"/>
</dbReference>
<feature type="transmembrane region" description="Helical" evidence="6">
    <location>
        <begin position="276"/>
        <end position="297"/>
    </location>
</feature>
<feature type="transmembrane region" description="Helical" evidence="6">
    <location>
        <begin position="109"/>
        <end position="129"/>
    </location>
</feature>
<evidence type="ECO:0000256" key="6">
    <source>
        <dbReference type="SAM" id="Phobius"/>
    </source>
</evidence>
<keyword evidence="4 6" id="KW-1133">Transmembrane helix</keyword>